<dbReference type="CDD" id="cd20304">
    <property type="entry name" value="cupin_OxDC_N"/>
    <property type="match status" value="1"/>
</dbReference>
<comment type="cofactor">
    <cofactor evidence="2">
        <name>Mn(2+)</name>
        <dbReference type="ChEBI" id="CHEBI:29035"/>
    </cofactor>
    <text evidence="2">Binds 2 manganese ions per subunit.</text>
</comment>
<gene>
    <name evidence="4" type="ORF">SAMN05421594_1960</name>
</gene>
<sequence>MDKTLPHFKYELEKKEPRLGPGGIARGVSVKEFEASPNLAGVSMHLDPGAIRELHWHANAAEWGYVLEGQMRTTVIDPEGHVSVDIFNPGDVWYFPRGFGHVLQCISNESCHFILIFDNGDFSEDHTFSITDFISSVPADIAAQNLGITEEEVRKLYQGEAYFAQCELPDIRSGLSTARGEISLVSTHRYPLGAQQPITVPGGGLQKVVTQKEFPIAKTITGSIFEIEPGGLREMHWHPNADEWQYYIQGRAEMGVFLAEEQFVKDEFEKGDVGYVPMGAGHYIKNIGSEKLIVLLGFNNGLYEAIDLSSWISGNPKDILKGNFGVGDDIVDQFPKSDQLIIKQKIKSE</sequence>
<dbReference type="InterPro" id="IPR014710">
    <property type="entry name" value="RmlC-like_jellyroll"/>
</dbReference>
<evidence type="ECO:0000259" key="3">
    <source>
        <dbReference type="SMART" id="SM00835"/>
    </source>
</evidence>
<feature type="binding site" evidence="2">
    <location>
        <position position="236"/>
    </location>
    <ligand>
        <name>Mn(2+)</name>
        <dbReference type="ChEBI" id="CHEBI:29035"/>
        <label>2</label>
    </ligand>
</feature>
<dbReference type="Proteomes" id="UP000198769">
    <property type="component" value="Unassembled WGS sequence"/>
</dbReference>
<dbReference type="SMART" id="SM00835">
    <property type="entry name" value="Cupin_1"/>
    <property type="match status" value="2"/>
</dbReference>
<dbReference type="InterPro" id="IPR017774">
    <property type="entry name" value="Bicupin_oxalate_deCO2ase/Oxase"/>
</dbReference>
<name>A0A1I4XMD0_CHROL</name>
<feature type="binding site" evidence="2">
    <location>
        <position position="57"/>
    </location>
    <ligand>
        <name>Mn(2+)</name>
        <dbReference type="ChEBI" id="CHEBI:29035"/>
        <label>1</label>
    </ligand>
</feature>
<accession>A0A1I4XMD0</accession>
<dbReference type="PANTHER" id="PTHR35848">
    <property type="entry name" value="OXALATE-BINDING PROTEIN"/>
    <property type="match status" value="1"/>
</dbReference>
<dbReference type="Gene3D" id="2.60.120.10">
    <property type="entry name" value="Jelly Rolls"/>
    <property type="match status" value="2"/>
</dbReference>
<keyword evidence="5" id="KW-1185">Reference proteome</keyword>
<feature type="binding site" evidence="2">
    <location>
        <position position="282"/>
    </location>
    <ligand>
        <name>Mn(2+)</name>
        <dbReference type="ChEBI" id="CHEBI:29035"/>
        <label>2</label>
    </ligand>
</feature>
<dbReference type="NCBIfam" id="TIGR03404">
    <property type="entry name" value="bicupin_oxalic"/>
    <property type="match status" value="1"/>
</dbReference>
<feature type="binding site" evidence="2">
    <location>
        <position position="238"/>
    </location>
    <ligand>
        <name>Mn(2+)</name>
        <dbReference type="ChEBI" id="CHEBI:29035"/>
        <label>2</label>
    </ligand>
</feature>
<feature type="domain" description="Cupin type-1" evidence="3">
    <location>
        <begin position="10"/>
        <end position="154"/>
    </location>
</feature>
<reference evidence="5" key="1">
    <citation type="submission" date="2016-10" db="EMBL/GenBank/DDBJ databases">
        <authorList>
            <person name="Varghese N."/>
            <person name="Submissions S."/>
        </authorList>
    </citation>
    <scope>NUCLEOTIDE SEQUENCE [LARGE SCALE GENOMIC DNA]</scope>
    <source>
        <strain evidence="5">DSM 25575</strain>
    </source>
</reference>
<organism evidence="4 5">
    <name type="scientific">Chryseobacterium oleae</name>
    <dbReference type="NCBI Taxonomy" id="491207"/>
    <lineage>
        <taxon>Bacteria</taxon>
        <taxon>Pseudomonadati</taxon>
        <taxon>Bacteroidota</taxon>
        <taxon>Flavobacteriia</taxon>
        <taxon>Flavobacteriales</taxon>
        <taxon>Weeksellaceae</taxon>
        <taxon>Chryseobacterium group</taxon>
        <taxon>Chryseobacterium</taxon>
    </lineage>
</organism>
<dbReference type="InterPro" id="IPR006045">
    <property type="entry name" value="Cupin_1"/>
</dbReference>
<dbReference type="OrthoDB" id="1973590at2"/>
<keyword evidence="2" id="KW-0464">Manganese</keyword>
<dbReference type="InterPro" id="IPR011051">
    <property type="entry name" value="RmlC_Cupin_sf"/>
</dbReference>
<dbReference type="GO" id="GO:0033609">
    <property type="term" value="P:oxalate metabolic process"/>
    <property type="evidence" value="ECO:0007669"/>
    <property type="project" value="InterPro"/>
</dbReference>
<dbReference type="CDD" id="cd20305">
    <property type="entry name" value="cupin_OxDC_C"/>
    <property type="match status" value="1"/>
</dbReference>
<evidence type="ECO:0000313" key="4">
    <source>
        <dbReference type="EMBL" id="SFN26984.1"/>
    </source>
</evidence>
<dbReference type="EMBL" id="FOVD01000002">
    <property type="protein sequence ID" value="SFN26984.1"/>
    <property type="molecule type" value="Genomic_DNA"/>
</dbReference>
<evidence type="ECO:0000256" key="2">
    <source>
        <dbReference type="PIRSR" id="PIRSR617774-2"/>
    </source>
</evidence>
<dbReference type="RefSeq" id="WP_090024261.1">
    <property type="nucleotide sequence ID" value="NZ_FOVD01000002.1"/>
</dbReference>
<feature type="domain" description="Cupin type-1" evidence="3">
    <location>
        <begin position="190"/>
        <end position="332"/>
    </location>
</feature>
<evidence type="ECO:0000256" key="1">
    <source>
        <dbReference type="ARBA" id="ARBA00022723"/>
    </source>
</evidence>
<dbReference type="AlphaFoldDB" id="A0A1I4XMD0"/>
<dbReference type="GO" id="GO:0046872">
    <property type="term" value="F:metal ion binding"/>
    <property type="evidence" value="ECO:0007669"/>
    <property type="project" value="UniProtKB-KW"/>
</dbReference>
<keyword evidence="1 2" id="KW-0479">Metal-binding</keyword>
<proteinExistence type="predicted"/>
<dbReference type="InterPro" id="IPR051610">
    <property type="entry name" value="GPI/OXD"/>
</dbReference>
<dbReference type="PANTHER" id="PTHR35848:SF9">
    <property type="entry name" value="SLL1358 PROTEIN"/>
    <property type="match status" value="1"/>
</dbReference>
<feature type="binding site" evidence="2">
    <location>
        <position position="55"/>
    </location>
    <ligand>
        <name>Mn(2+)</name>
        <dbReference type="ChEBI" id="CHEBI:29035"/>
        <label>1</label>
    </ligand>
</feature>
<protein>
    <submittedName>
        <fullName evidence="4">Oxalate decarboxylase</fullName>
    </submittedName>
</protein>
<dbReference type="Pfam" id="PF00190">
    <property type="entry name" value="Cupin_1"/>
    <property type="match status" value="2"/>
</dbReference>
<feature type="binding site" evidence="2">
    <location>
        <position position="101"/>
    </location>
    <ligand>
        <name>Mn(2+)</name>
        <dbReference type="ChEBI" id="CHEBI:29035"/>
        <label>1</label>
    </ligand>
</feature>
<dbReference type="SUPFAM" id="SSF51182">
    <property type="entry name" value="RmlC-like cupins"/>
    <property type="match status" value="1"/>
</dbReference>
<feature type="binding site" evidence="2">
    <location>
        <position position="243"/>
    </location>
    <ligand>
        <name>Mn(2+)</name>
        <dbReference type="ChEBI" id="CHEBI:29035"/>
        <label>2</label>
    </ligand>
</feature>
<evidence type="ECO:0000313" key="5">
    <source>
        <dbReference type="Proteomes" id="UP000198769"/>
    </source>
</evidence>
<feature type="binding site" evidence="2">
    <location>
        <position position="62"/>
    </location>
    <ligand>
        <name>Mn(2+)</name>
        <dbReference type="ChEBI" id="CHEBI:29035"/>
        <label>1</label>
    </ligand>
</feature>